<evidence type="ECO:0000313" key="1">
    <source>
        <dbReference type="EMBL" id="KAJ4839021.1"/>
    </source>
</evidence>
<dbReference type="Proteomes" id="UP001141552">
    <property type="component" value="Unassembled WGS sequence"/>
</dbReference>
<sequence length="83" mass="8628">MASLPVMPYALDRSSPQTTIHAPYVSITLKPHPTFSSTVSLLGYYGSALVNGGVFTGLPRLIALFGTPPGLLLLAVNTQSALG</sequence>
<gene>
    <name evidence="1" type="ORF">Tsubulata_021032</name>
</gene>
<proteinExistence type="predicted"/>
<evidence type="ECO:0000313" key="2">
    <source>
        <dbReference type="Proteomes" id="UP001141552"/>
    </source>
</evidence>
<dbReference type="AlphaFoldDB" id="A0A9Q0FWR3"/>
<name>A0A9Q0FWR3_9ROSI</name>
<keyword evidence="2" id="KW-1185">Reference proteome</keyword>
<comment type="caution">
    <text evidence="1">The sequence shown here is derived from an EMBL/GenBank/DDBJ whole genome shotgun (WGS) entry which is preliminary data.</text>
</comment>
<dbReference type="EMBL" id="JAKUCV010003416">
    <property type="protein sequence ID" value="KAJ4839021.1"/>
    <property type="molecule type" value="Genomic_DNA"/>
</dbReference>
<organism evidence="1 2">
    <name type="scientific">Turnera subulata</name>
    <dbReference type="NCBI Taxonomy" id="218843"/>
    <lineage>
        <taxon>Eukaryota</taxon>
        <taxon>Viridiplantae</taxon>
        <taxon>Streptophyta</taxon>
        <taxon>Embryophyta</taxon>
        <taxon>Tracheophyta</taxon>
        <taxon>Spermatophyta</taxon>
        <taxon>Magnoliopsida</taxon>
        <taxon>eudicotyledons</taxon>
        <taxon>Gunneridae</taxon>
        <taxon>Pentapetalae</taxon>
        <taxon>rosids</taxon>
        <taxon>fabids</taxon>
        <taxon>Malpighiales</taxon>
        <taxon>Passifloraceae</taxon>
        <taxon>Turnera</taxon>
    </lineage>
</organism>
<protein>
    <submittedName>
        <fullName evidence="1">Uncharacterized protein</fullName>
    </submittedName>
</protein>
<accession>A0A9Q0FWR3</accession>
<reference evidence="1" key="2">
    <citation type="journal article" date="2023" name="Plants (Basel)">
        <title>Annotation of the Turnera subulata (Passifloraceae) Draft Genome Reveals the S-Locus Evolved after the Divergence of Turneroideae from Passifloroideae in a Stepwise Manner.</title>
        <authorList>
            <person name="Henning P.M."/>
            <person name="Roalson E.H."/>
            <person name="Mir W."/>
            <person name="McCubbin A.G."/>
            <person name="Shore J.S."/>
        </authorList>
    </citation>
    <scope>NUCLEOTIDE SEQUENCE</scope>
    <source>
        <strain evidence="1">F60SS</strain>
    </source>
</reference>
<reference evidence="1" key="1">
    <citation type="submission" date="2022-02" db="EMBL/GenBank/DDBJ databases">
        <authorList>
            <person name="Henning P.M."/>
            <person name="McCubbin A.G."/>
            <person name="Shore J.S."/>
        </authorList>
    </citation>
    <scope>NUCLEOTIDE SEQUENCE</scope>
    <source>
        <strain evidence="1">F60SS</strain>
        <tissue evidence="1">Leaves</tissue>
    </source>
</reference>